<evidence type="ECO:0000313" key="2">
    <source>
        <dbReference type="EMBL" id="MCP2730657.1"/>
    </source>
</evidence>
<feature type="chain" id="PRO_5042051190" evidence="1">
    <location>
        <begin position="36"/>
        <end position="294"/>
    </location>
</feature>
<keyword evidence="3" id="KW-1185">Reference proteome</keyword>
<sequence length="294" mass="32348">MLKSLPCLIAWFRKQPYLVLLVLLLLIAHNPSAQAQQVNMPVEASPSSASSSQPSMEVPEEIAPDMIETGVQIDPLDSPHPVPWNWVLATNAELSASNSFGLRYYRSQPLLSPDGEYAAYSRISMQGKPELYNSRVTSVMFLENLQTGDLRTITASSPLSDNPLSISEAGDMPGTFAILIPVSWTPSSDRLLARQFEGVFNTGDASDYAVIWDRDKNRVTTVAPQGVNYSNAVLLGWSHIDPNRVLFRAGELGEENWPVLSVDFGGDTALALEDEPIVYGKLVNQVWTGPQSRW</sequence>
<protein>
    <submittedName>
        <fullName evidence="2">Uncharacterized protein</fullName>
    </submittedName>
</protein>
<name>A0AAE3GXX3_9CYAN</name>
<dbReference type="EMBL" id="JAMZMM010000227">
    <property type="protein sequence ID" value="MCP2730657.1"/>
    <property type="molecule type" value="Genomic_DNA"/>
</dbReference>
<accession>A0AAE3GXX3</accession>
<dbReference type="AlphaFoldDB" id="A0AAE3GXX3"/>
<reference evidence="2" key="1">
    <citation type="submission" date="2022-06" db="EMBL/GenBank/DDBJ databases">
        <title>New cyanobacteria of genus Symplocastrum in benthos of Lake Baikal.</title>
        <authorList>
            <person name="Sorokovikova E."/>
            <person name="Tikhonova I."/>
            <person name="Krasnopeev A."/>
            <person name="Evseev P."/>
            <person name="Gladkikh A."/>
            <person name="Belykh O."/>
        </authorList>
    </citation>
    <scope>NUCLEOTIDE SEQUENCE</scope>
    <source>
        <strain evidence="2">BBK-W-15</strain>
    </source>
</reference>
<dbReference type="Proteomes" id="UP001204953">
    <property type="component" value="Unassembled WGS sequence"/>
</dbReference>
<evidence type="ECO:0000313" key="3">
    <source>
        <dbReference type="Proteomes" id="UP001204953"/>
    </source>
</evidence>
<comment type="caution">
    <text evidence="2">The sequence shown here is derived from an EMBL/GenBank/DDBJ whole genome shotgun (WGS) entry which is preliminary data.</text>
</comment>
<dbReference type="RefSeq" id="WP_254013412.1">
    <property type="nucleotide sequence ID" value="NZ_JAMZMM010000227.1"/>
</dbReference>
<organism evidence="2 3">
    <name type="scientific">Limnofasciculus baicalensis BBK-W-15</name>
    <dbReference type="NCBI Taxonomy" id="2699891"/>
    <lineage>
        <taxon>Bacteria</taxon>
        <taxon>Bacillati</taxon>
        <taxon>Cyanobacteriota</taxon>
        <taxon>Cyanophyceae</taxon>
        <taxon>Coleofasciculales</taxon>
        <taxon>Coleofasciculaceae</taxon>
        <taxon>Limnofasciculus</taxon>
        <taxon>Limnofasciculus baicalensis</taxon>
    </lineage>
</organism>
<evidence type="ECO:0000256" key="1">
    <source>
        <dbReference type="SAM" id="SignalP"/>
    </source>
</evidence>
<proteinExistence type="predicted"/>
<keyword evidence="1" id="KW-0732">Signal</keyword>
<feature type="signal peptide" evidence="1">
    <location>
        <begin position="1"/>
        <end position="35"/>
    </location>
</feature>
<gene>
    <name evidence="2" type="ORF">NJ959_19695</name>
</gene>